<evidence type="ECO:0000256" key="1">
    <source>
        <dbReference type="SAM" id="MobiDB-lite"/>
    </source>
</evidence>
<evidence type="ECO:0000313" key="3">
    <source>
        <dbReference type="Proteomes" id="UP000002748"/>
    </source>
</evidence>
<feature type="region of interest" description="Disordered" evidence="1">
    <location>
        <begin position="1"/>
        <end position="39"/>
    </location>
</feature>
<protein>
    <submittedName>
        <fullName evidence="2">Uncharacterized protein</fullName>
    </submittedName>
</protein>
<sequence length="639" mass="68453">MGAISNVNHGGAIARDIPQDAYAQPLQARSEPEEVRRSGISADSAIQARGGDSECSSVFFFNAPPGSLMDKYRQPAGCPYGIEKYTDELRQKDVDNGFNIPEPDSKNWGEDSDIRLVNPIGDIYDYIRAIKNGELVDTSLDPNVVGNVGKWDHDPSKQPGSKVGSGVKPQITNWKDQEAKGWKRGGDFGGHGGDGGKTAQGGKHINNGGSSSSSSSSWSTSWSYSWDYSKSFDANWSECCKQFECFKENSHKKDDSGNKRPAECDLGFENGFKRHLWWDFTKSFDDNWKFCWGLKACEDYCKQRNEPAPGKAQPGQNPDQDKGKGHGEDKSEDDRCNQLNAVGYPPGSVEDRYRQPAGCPFGVDKIPEQQQEAEKQKQEAEKQKQEAEKQKQEGGGDLGSKEGETCAQCRQRQGIDKETTPDWRFGCAGCIDTDDDKGTCWGDNCGKDHGDKGKQEGGGDLGSKEGETCAQCRQRQGINKETTPDWRFACSGCVDTDEDKGTCWGDNCGGNPGKPPVGGGKNHGDKGGCTTGTCGGIDVDKGHQGGDKGGCSTGKCGGGVIDKGHGGGGWGDKGGKSESHGGGGWGDKGGGKGSWGGNKGGKHRRDERFIVKRDESSATAKKLGFASVVAGFALGILAL</sequence>
<proteinExistence type="predicted"/>
<name>J4UJW3_TRIAS</name>
<feature type="compositionally biased region" description="Gly residues" evidence="1">
    <location>
        <begin position="580"/>
        <end position="599"/>
    </location>
</feature>
<dbReference type="VEuPathDB" id="FungiDB:A1Q1_06653"/>
<dbReference type="Proteomes" id="UP000002748">
    <property type="component" value="Unassembled WGS sequence"/>
</dbReference>
<feature type="region of interest" description="Disordered" evidence="1">
    <location>
        <begin position="150"/>
        <end position="169"/>
    </location>
</feature>
<dbReference type="KEGG" id="tasa:A1Q1_06653"/>
<dbReference type="HOGENOM" id="CLU_454309_0_0_1"/>
<dbReference type="AlphaFoldDB" id="J4UJW3"/>
<feature type="region of interest" description="Disordered" evidence="1">
    <location>
        <begin position="180"/>
        <end position="217"/>
    </location>
</feature>
<feature type="compositionally biased region" description="Basic and acidic residues" evidence="1">
    <location>
        <begin position="319"/>
        <end position="336"/>
    </location>
</feature>
<feature type="region of interest" description="Disordered" evidence="1">
    <location>
        <begin position="305"/>
        <end position="403"/>
    </location>
</feature>
<accession>J4UJW3</accession>
<feature type="compositionally biased region" description="Gly residues" evidence="1">
    <location>
        <begin position="187"/>
        <end position="199"/>
    </location>
</feature>
<feature type="region of interest" description="Disordered" evidence="1">
    <location>
        <begin position="567"/>
        <end position="608"/>
    </location>
</feature>
<evidence type="ECO:0000313" key="2">
    <source>
        <dbReference type="EMBL" id="EJT52115.1"/>
    </source>
</evidence>
<reference evidence="2 3" key="1">
    <citation type="journal article" date="2012" name="Eukaryot. Cell">
        <title>Draft genome sequence of CBS 2479, the standard type strain of Trichosporon asahii.</title>
        <authorList>
            <person name="Yang R.Y."/>
            <person name="Li H.T."/>
            <person name="Zhu H."/>
            <person name="Zhou G.P."/>
            <person name="Wang M."/>
            <person name="Wang L."/>
        </authorList>
    </citation>
    <scope>NUCLEOTIDE SEQUENCE [LARGE SCALE GENOMIC DNA]</scope>
    <source>
        <strain evidence="3">ATCC 90039 / CBS 2479 / JCM 2466 / KCTC 7840 / NCYC 2677 / UAMH 7654</strain>
    </source>
</reference>
<dbReference type="RefSeq" id="XP_014183177.1">
    <property type="nucleotide sequence ID" value="XM_014327702.1"/>
</dbReference>
<dbReference type="GeneID" id="25990165"/>
<organism evidence="2 3">
    <name type="scientific">Trichosporon asahii var. asahii (strain ATCC 90039 / CBS 2479 / JCM 2466 / KCTC 7840 / NBRC 103889/ NCYC 2677 / UAMH 7654)</name>
    <name type="common">Yeast</name>
    <dbReference type="NCBI Taxonomy" id="1186058"/>
    <lineage>
        <taxon>Eukaryota</taxon>
        <taxon>Fungi</taxon>
        <taxon>Dikarya</taxon>
        <taxon>Basidiomycota</taxon>
        <taxon>Agaricomycotina</taxon>
        <taxon>Tremellomycetes</taxon>
        <taxon>Trichosporonales</taxon>
        <taxon>Trichosporonaceae</taxon>
        <taxon>Trichosporon</taxon>
    </lineage>
</organism>
<dbReference type="EMBL" id="ALBS01000034">
    <property type="protein sequence ID" value="EJT52115.1"/>
    <property type="molecule type" value="Genomic_DNA"/>
</dbReference>
<gene>
    <name evidence="2" type="ORF">A1Q1_06653</name>
</gene>
<comment type="caution">
    <text evidence="2">The sequence shown here is derived from an EMBL/GenBank/DDBJ whole genome shotgun (WGS) entry which is preliminary data.</text>
</comment>
<feature type="compositionally biased region" description="Basic and acidic residues" evidence="1">
    <location>
        <begin position="372"/>
        <end position="403"/>
    </location>
</feature>